<feature type="transmembrane region" description="Helical" evidence="1">
    <location>
        <begin position="51"/>
        <end position="68"/>
    </location>
</feature>
<protein>
    <submittedName>
        <fullName evidence="3">PAP2 superfamily protein</fullName>
    </submittedName>
</protein>
<dbReference type="Gene3D" id="1.20.144.10">
    <property type="entry name" value="Phosphatidic acid phosphatase type 2/haloperoxidase"/>
    <property type="match status" value="1"/>
</dbReference>
<name>A0A1I0WTB9_9FLAO</name>
<dbReference type="SMART" id="SM00014">
    <property type="entry name" value="acidPPc"/>
    <property type="match status" value="1"/>
</dbReference>
<dbReference type="OrthoDB" id="9773582at2"/>
<dbReference type="InterPro" id="IPR036938">
    <property type="entry name" value="PAP2/HPO_sf"/>
</dbReference>
<dbReference type="InterPro" id="IPR000326">
    <property type="entry name" value="PAP2/HPO"/>
</dbReference>
<dbReference type="Pfam" id="PF01569">
    <property type="entry name" value="PAP2"/>
    <property type="match status" value="1"/>
</dbReference>
<dbReference type="STRING" id="498292.SAMN05660845_0969"/>
<evidence type="ECO:0000313" key="4">
    <source>
        <dbReference type="Proteomes" id="UP000199604"/>
    </source>
</evidence>
<dbReference type="SUPFAM" id="SSF48317">
    <property type="entry name" value="Acid phosphatase/Vanadium-dependent haloperoxidase"/>
    <property type="match status" value="1"/>
</dbReference>
<keyword evidence="1" id="KW-0472">Membrane</keyword>
<sequence>MYDFCFKIKNIFLIPILFLYIGSSSFAQEINSNVFIDSVKISENKNIKFNYYQLVIPAVLIGYGIIGLESHQLTSFNTQIREEVKEHIDEKLTIDDFSQYTPLVSIYAIDALGVKSKNSIKDKTIISATSYLIMGLAVNTLKRTYVSERPDGTSFNSFPSGHTATAFMGAELLYQEYKEKSIWYGISGYVVATGTGAFRMYNNRHWLSDVVAGAGIGILSAKAGYWLHPIVSKLFTNKKESNTKTAFIPYYDGKTTGFGLVSTF</sequence>
<proteinExistence type="predicted"/>
<evidence type="ECO:0000259" key="2">
    <source>
        <dbReference type="SMART" id="SM00014"/>
    </source>
</evidence>
<reference evidence="4" key="1">
    <citation type="submission" date="2016-10" db="EMBL/GenBank/DDBJ databases">
        <authorList>
            <person name="Varghese N."/>
            <person name="Submissions S."/>
        </authorList>
    </citation>
    <scope>NUCLEOTIDE SEQUENCE [LARGE SCALE GENOMIC DNA]</scope>
    <source>
        <strain evidence="4">DSM 21789</strain>
    </source>
</reference>
<gene>
    <name evidence="3" type="ORF">SAMN05660845_0969</name>
</gene>
<keyword evidence="1" id="KW-0812">Transmembrane</keyword>
<accession>A0A1I0WTB9</accession>
<dbReference type="CDD" id="cd03394">
    <property type="entry name" value="PAP2_like_5"/>
    <property type="match status" value="1"/>
</dbReference>
<evidence type="ECO:0000313" key="3">
    <source>
        <dbReference type="EMBL" id="SFA91794.1"/>
    </source>
</evidence>
<dbReference type="EMBL" id="FOJT01000002">
    <property type="protein sequence ID" value="SFA91794.1"/>
    <property type="molecule type" value="Genomic_DNA"/>
</dbReference>
<dbReference type="AlphaFoldDB" id="A0A1I0WTB9"/>
<keyword evidence="4" id="KW-1185">Reference proteome</keyword>
<dbReference type="RefSeq" id="WP_091474516.1">
    <property type="nucleotide sequence ID" value="NZ_FOJT01000002.1"/>
</dbReference>
<organism evidence="3 4">
    <name type="scientific">Flavobacterium swingsii</name>
    <dbReference type="NCBI Taxonomy" id="498292"/>
    <lineage>
        <taxon>Bacteria</taxon>
        <taxon>Pseudomonadati</taxon>
        <taxon>Bacteroidota</taxon>
        <taxon>Flavobacteriia</taxon>
        <taxon>Flavobacteriales</taxon>
        <taxon>Flavobacteriaceae</taxon>
        <taxon>Flavobacterium</taxon>
    </lineage>
</organism>
<evidence type="ECO:0000256" key="1">
    <source>
        <dbReference type="SAM" id="Phobius"/>
    </source>
</evidence>
<keyword evidence="1" id="KW-1133">Transmembrane helix</keyword>
<feature type="domain" description="Phosphatidic acid phosphatase type 2/haloperoxidase" evidence="2">
    <location>
        <begin position="125"/>
        <end position="225"/>
    </location>
</feature>
<dbReference type="Proteomes" id="UP000199604">
    <property type="component" value="Unassembled WGS sequence"/>
</dbReference>